<dbReference type="SUPFAM" id="SSF82171">
    <property type="entry name" value="DPP6 N-terminal domain-like"/>
    <property type="match status" value="1"/>
</dbReference>
<name>A0A5J4NJN1_9TREM</name>
<feature type="region of interest" description="Disordered" evidence="4">
    <location>
        <begin position="1156"/>
        <end position="1185"/>
    </location>
</feature>
<feature type="compositionally biased region" description="Polar residues" evidence="4">
    <location>
        <begin position="827"/>
        <end position="836"/>
    </location>
</feature>
<evidence type="ECO:0000259" key="5">
    <source>
        <dbReference type="Pfam" id="PF07064"/>
    </source>
</evidence>
<organism evidence="6 7">
    <name type="scientific">Paragonimus westermani</name>
    <dbReference type="NCBI Taxonomy" id="34504"/>
    <lineage>
        <taxon>Eukaryota</taxon>
        <taxon>Metazoa</taxon>
        <taxon>Spiralia</taxon>
        <taxon>Lophotrochozoa</taxon>
        <taxon>Platyhelminthes</taxon>
        <taxon>Trematoda</taxon>
        <taxon>Digenea</taxon>
        <taxon>Plagiorchiida</taxon>
        <taxon>Troglotremata</taxon>
        <taxon>Troglotrematidae</taxon>
        <taxon>Paragonimus</taxon>
    </lineage>
</organism>
<dbReference type="PANTHER" id="PTHR22746:SF10">
    <property type="entry name" value="GUANINE NUCLEOTIDE EXCHANGE FACTOR SUBUNIT RIC1"/>
    <property type="match status" value="1"/>
</dbReference>
<dbReference type="Pfam" id="PF25440">
    <property type="entry name" value="Beta-prop_RIC1_2nd"/>
    <property type="match status" value="1"/>
</dbReference>
<comment type="subcellular location">
    <subcellularLocation>
        <location evidence="1">Membrane</location>
    </subcellularLocation>
</comment>
<feature type="compositionally biased region" description="Polar residues" evidence="4">
    <location>
        <begin position="1171"/>
        <end position="1182"/>
    </location>
</feature>
<evidence type="ECO:0000256" key="1">
    <source>
        <dbReference type="ARBA" id="ARBA00004370"/>
    </source>
</evidence>
<dbReference type="GO" id="GO:0005829">
    <property type="term" value="C:cytosol"/>
    <property type="evidence" value="ECO:0007669"/>
    <property type="project" value="TreeGrafter"/>
</dbReference>
<keyword evidence="2" id="KW-0472">Membrane</keyword>
<dbReference type="Proteomes" id="UP000324629">
    <property type="component" value="Unassembled WGS sequence"/>
</dbReference>
<sequence>MADASNLVGSVTELAWSPDGYTLAVAWANCGWALWSVFGGLLHTSLGERIGLADRVRLSHLAWSASGYHLLGFLSFEPSKSYGPSVPADKIVMADPHSVSTHQHLVSSTERDKTAQNVLLQDAHLAIFHIARSSLTVNPTLDNHSHVLLQTEDRVIFASHDQLNDTRAPQTLLLPQLYIKHNWPLRFVAVSTDGERIVVSGSHGFAHYNFSTKRWSVFGNEVQERSMQVYGGIVWWKHFICCCCYSLNHDEYEVRVYPSDQRLDNQFSSVHRVSTMTEPLLVDCLGNLFTLLTSNGRVQILRLSHSQRTARKAHSLDTANHLHRSRPTDSSVSDLAETCAVDLPDLTTSPLLSSRSESDLSSREVRPRSLLVNYAGYLFLLQSSVAPDSGLCDPASPVGKTSRKPLILTPFLIASNVELVWSAVGETLTATNPHYLGGFWHDPLTRNPGVTSHSSFCERALLPYLNESLWLYCGSTGLQIWLPLPKFHPANSKPPDANVSDHRTSLSPVFSLNDPSNGTYPFAIAALHSPGYVSRRIMLSVSLEENTYPLTILFHQAVLVSILNEFQRPLGISRGKVSASTFGDRFYSILPCGVLQLEFKNVYARFYVQVYHTNVLLCLTCFCFAQTHAFLHRIIQQLLRKNLGAHALQLASAYQTLPYFHRLLEWLLHEVLEAEATSKSPIPDPLLPQVVAFIQEFPHFLEIVAQCARKTEIARWPHLFTAVGRRPIDLFELCVECGNLEAAASYLIILQSSESVTASQHCTLQLIELAIDSARWQLLRELVRFLRAIDPCDLRSSSAMTLEASYRSDLYEPLPSIRRHTDKKLQTRSSSLSETGESLPPTASVEVGSTRKVSRGSKAESQTTTPSLSLVERIDQLVAQKFTALFARGQLKRMAELAANFPEALSTTTDPICDSLAHRIRIQKFDLHRVTDWPVSLLQLHDSFGYPLPSVAQTTDFLEQRRTARSDPKNQSTHLLHTHSSSDSFRPTPTSSCVVRQLRYLLSQLLQGGSYEWACLVALIVRDSVGLFHAVTLAIDVATKSTLSRLKDRHATPTQPARLWRRMVGSHTTERSQPSLTDGDVELAEPCSPVFGDPLSRVFAGLKQVDDWAVEHCPAYHLFLESLQLELDQLVGQASSFFGHCASGSMAGEDLNMNPKDKASTHKSDGISSVAMRQTSRQNSGNVRLGSFENVTHGAATGTLTAQLCEQVQNVQLVNCTEPSDVDLVAQSEVESIVSADISTSTEIPSPGVVEQTDGCDSTSSNGIRSILDVGELNIVQVSNHAGRWQRELIKNDWWKNSMNSYATVSFIQPDSQYSFSQTERTADNINASDHLIDGTKRLPLQDIDSFHGSCILS</sequence>
<evidence type="ECO:0000256" key="2">
    <source>
        <dbReference type="ARBA" id="ARBA00023136"/>
    </source>
</evidence>
<feature type="region of interest" description="Disordered" evidence="4">
    <location>
        <begin position="822"/>
        <end position="866"/>
    </location>
</feature>
<keyword evidence="7" id="KW-1185">Reference proteome</keyword>
<feature type="region of interest" description="Disordered" evidence="4">
    <location>
        <begin position="314"/>
        <end position="333"/>
    </location>
</feature>
<feature type="domain" description="RIC1 C-terminal alpha solenoid region" evidence="5">
    <location>
        <begin position="632"/>
        <end position="800"/>
    </location>
</feature>
<dbReference type="GO" id="GO:0000139">
    <property type="term" value="C:Golgi membrane"/>
    <property type="evidence" value="ECO:0007669"/>
    <property type="project" value="TreeGrafter"/>
</dbReference>
<reference evidence="6 7" key="1">
    <citation type="journal article" date="2019" name="Gigascience">
        <title>Whole-genome sequence of the oriental lung fluke Paragonimus westermani.</title>
        <authorList>
            <person name="Oey H."/>
            <person name="Zakrzewski M."/>
            <person name="Narain K."/>
            <person name="Devi K.R."/>
            <person name="Agatsuma T."/>
            <person name="Nawaratna S."/>
            <person name="Gobert G.N."/>
            <person name="Jones M.K."/>
            <person name="Ragan M.A."/>
            <person name="McManus D.P."/>
            <person name="Krause L."/>
        </authorList>
    </citation>
    <scope>NUCLEOTIDE SEQUENCE [LARGE SCALE GENOMIC DNA]</scope>
    <source>
        <strain evidence="6 7">IND2009</strain>
    </source>
</reference>
<dbReference type="InterPro" id="IPR040096">
    <property type="entry name" value="Ric1"/>
</dbReference>
<proteinExistence type="predicted"/>
<dbReference type="EMBL" id="QNGE01002366">
    <property type="protein sequence ID" value="KAA3675703.1"/>
    <property type="molecule type" value="Genomic_DNA"/>
</dbReference>
<dbReference type="GO" id="GO:0042147">
    <property type="term" value="P:retrograde transport, endosome to Golgi"/>
    <property type="evidence" value="ECO:0007669"/>
    <property type="project" value="TreeGrafter"/>
</dbReference>
<evidence type="ECO:0000256" key="4">
    <source>
        <dbReference type="SAM" id="MobiDB-lite"/>
    </source>
</evidence>
<dbReference type="GO" id="GO:0034066">
    <property type="term" value="C:Ric1-Rgp1 guanyl-nucleotide exchange factor complex"/>
    <property type="evidence" value="ECO:0007669"/>
    <property type="project" value="InterPro"/>
</dbReference>
<dbReference type="InterPro" id="IPR009771">
    <property type="entry name" value="RIC1_C"/>
</dbReference>
<feature type="compositionally biased region" description="Basic and acidic residues" evidence="4">
    <location>
        <begin position="1156"/>
        <end position="1165"/>
    </location>
</feature>
<dbReference type="PANTHER" id="PTHR22746">
    <property type="entry name" value="RAB6A-GEF COMPLEX PARTNER PROTEIN 1"/>
    <property type="match status" value="1"/>
</dbReference>
<comment type="caution">
    <text evidence="6">The sequence shown here is derived from an EMBL/GenBank/DDBJ whole genome shotgun (WGS) entry which is preliminary data.</text>
</comment>
<evidence type="ECO:0000313" key="6">
    <source>
        <dbReference type="EMBL" id="KAA3675703.1"/>
    </source>
</evidence>
<evidence type="ECO:0000313" key="7">
    <source>
        <dbReference type="Proteomes" id="UP000324629"/>
    </source>
</evidence>
<gene>
    <name evidence="6" type="ORF">DEA37_0009284</name>
</gene>
<feature type="region of interest" description="Disordered" evidence="4">
    <location>
        <begin position="962"/>
        <end position="989"/>
    </location>
</feature>
<dbReference type="GO" id="GO:0006886">
    <property type="term" value="P:intracellular protein transport"/>
    <property type="evidence" value="ECO:0007669"/>
    <property type="project" value="InterPro"/>
</dbReference>
<feature type="compositionally biased region" description="Low complexity" evidence="4">
    <location>
        <begin position="972"/>
        <end position="982"/>
    </location>
</feature>
<evidence type="ECO:0000256" key="3">
    <source>
        <dbReference type="ARBA" id="ARBA00029879"/>
    </source>
</evidence>
<protein>
    <recommendedName>
        <fullName evidence="3">Protein RIC1 homolog</fullName>
    </recommendedName>
</protein>
<accession>A0A5J4NJN1</accession>
<dbReference type="Pfam" id="PF07064">
    <property type="entry name" value="RIC1"/>
    <property type="match status" value="1"/>
</dbReference>